<organism evidence="2 3">
    <name type="scientific">Streptomyces violaceusniger</name>
    <dbReference type="NCBI Taxonomy" id="68280"/>
    <lineage>
        <taxon>Bacteria</taxon>
        <taxon>Bacillati</taxon>
        <taxon>Actinomycetota</taxon>
        <taxon>Actinomycetes</taxon>
        <taxon>Kitasatosporales</taxon>
        <taxon>Streptomycetaceae</taxon>
        <taxon>Streptomyces</taxon>
        <taxon>Streptomyces violaceusniger group</taxon>
    </lineage>
</organism>
<dbReference type="Proteomes" id="UP000301309">
    <property type="component" value="Unassembled WGS sequence"/>
</dbReference>
<dbReference type="SUPFAM" id="SSF49998">
    <property type="entry name" value="Amine oxidase catalytic domain"/>
    <property type="match status" value="1"/>
</dbReference>
<gene>
    <name evidence="2" type="ORF">SVIO_079850</name>
</gene>
<evidence type="ECO:0000313" key="3">
    <source>
        <dbReference type="Proteomes" id="UP000301309"/>
    </source>
</evidence>
<keyword evidence="3" id="KW-1185">Reference proteome</keyword>
<dbReference type="GO" id="GO:0005507">
    <property type="term" value="F:copper ion binding"/>
    <property type="evidence" value="ECO:0007669"/>
    <property type="project" value="InterPro"/>
</dbReference>
<name>A0A4D4L843_STRVO</name>
<feature type="signal peptide" evidence="1">
    <location>
        <begin position="1"/>
        <end position="29"/>
    </location>
</feature>
<proteinExistence type="predicted"/>
<dbReference type="InterPro" id="IPR006311">
    <property type="entry name" value="TAT_signal"/>
</dbReference>
<protein>
    <recommendedName>
        <fullName evidence="4">Secreted protein</fullName>
    </recommendedName>
</protein>
<dbReference type="GO" id="GO:0008131">
    <property type="term" value="F:primary methylamine oxidase activity"/>
    <property type="evidence" value="ECO:0007669"/>
    <property type="project" value="InterPro"/>
</dbReference>
<evidence type="ECO:0000256" key="1">
    <source>
        <dbReference type="SAM" id="SignalP"/>
    </source>
</evidence>
<dbReference type="InterPro" id="IPR036460">
    <property type="entry name" value="Cu_amine_oxidase_C_sf"/>
</dbReference>
<dbReference type="GO" id="GO:0009308">
    <property type="term" value="P:amine metabolic process"/>
    <property type="evidence" value="ECO:0007669"/>
    <property type="project" value="InterPro"/>
</dbReference>
<evidence type="ECO:0008006" key="4">
    <source>
        <dbReference type="Google" id="ProtNLM"/>
    </source>
</evidence>
<feature type="chain" id="PRO_5039335412" description="Secreted protein" evidence="1">
    <location>
        <begin position="30"/>
        <end position="195"/>
    </location>
</feature>
<dbReference type="GO" id="GO:0048038">
    <property type="term" value="F:quinone binding"/>
    <property type="evidence" value="ECO:0007669"/>
    <property type="project" value="InterPro"/>
</dbReference>
<dbReference type="Gene3D" id="2.70.98.20">
    <property type="entry name" value="Copper amine oxidase, catalytic domain"/>
    <property type="match status" value="1"/>
</dbReference>
<dbReference type="PROSITE" id="PS51318">
    <property type="entry name" value="TAT"/>
    <property type="match status" value="1"/>
</dbReference>
<accession>A0A4D4L843</accession>
<dbReference type="AlphaFoldDB" id="A0A4D4L843"/>
<sequence length="195" mass="20585">MPDSRLRRARARAAAAIGASALLGTVAIAAGPVGSAQAAPRTAAAADCSAPYRIEQKLDGGTTWRMCWHYESKAGLVLDDVSYQPKGESAPIKVLTSAKLGQIHVPYDDGSNEYDDLTGQDFAQGLQQLDPAECPGGTIKTVRVPDAWDPDHPNVKGLCATTRARGHAYRMGEGGFGARRARSTSSRARTCCSTP</sequence>
<reference evidence="2 3" key="1">
    <citation type="journal article" date="2020" name="Int. J. Syst. Evol. Microbiol.">
        <title>Reclassification of Streptomyces castelarensis and Streptomyces sporoclivatus as later heterotypic synonyms of Streptomyces antimycoticus.</title>
        <authorList>
            <person name="Komaki H."/>
            <person name="Tamura T."/>
        </authorList>
    </citation>
    <scope>NUCLEOTIDE SEQUENCE [LARGE SCALE GENOMIC DNA]</scope>
    <source>
        <strain evidence="2 3">NBRC 13459</strain>
    </source>
</reference>
<keyword evidence="1" id="KW-0732">Signal</keyword>
<evidence type="ECO:0000313" key="2">
    <source>
        <dbReference type="EMBL" id="GDY57362.1"/>
    </source>
</evidence>
<comment type="caution">
    <text evidence="2">The sequence shown here is derived from an EMBL/GenBank/DDBJ whole genome shotgun (WGS) entry which is preliminary data.</text>
</comment>
<dbReference type="EMBL" id="BJHW01000001">
    <property type="protein sequence ID" value="GDY57362.1"/>
    <property type="molecule type" value="Genomic_DNA"/>
</dbReference>